<dbReference type="AlphaFoldDB" id="A0A2P2QVR7"/>
<proteinExistence type="predicted"/>
<accession>A0A2P2QVR7</accession>
<evidence type="ECO:0000313" key="1">
    <source>
        <dbReference type="EMBL" id="MBX71093.1"/>
    </source>
</evidence>
<dbReference type="EMBL" id="GGEC01090609">
    <property type="protein sequence ID" value="MBX71093.1"/>
    <property type="molecule type" value="Transcribed_RNA"/>
</dbReference>
<reference evidence="1" key="1">
    <citation type="submission" date="2018-02" db="EMBL/GenBank/DDBJ databases">
        <title>Rhizophora mucronata_Transcriptome.</title>
        <authorList>
            <person name="Meera S.P."/>
            <person name="Sreeshan A."/>
            <person name="Augustine A."/>
        </authorList>
    </citation>
    <scope>NUCLEOTIDE SEQUENCE</scope>
    <source>
        <tissue evidence="1">Leaf</tissue>
    </source>
</reference>
<organism evidence="1">
    <name type="scientific">Rhizophora mucronata</name>
    <name type="common">Asiatic mangrove</name>
    <dbReference type="NCBI Taxonomy" id="61149"/>
    <lineage>
        <taxon>Eukaryota</taxon>
        <taxon>Viridiplantae</taxon>
        <taxon>Streptophyta</taxon>
        <taxon>Embryophyta</taxon>
        <taxon>Tracheophyta</taxon>
        <taxon>Spermatophyta</taxon>
        <taxon>Magnoliopsida</taxon>
        <taxon>eudicotyledons</taxon>
        <taxon>Gunneridae</taxon>
        <taxon>Pentapetalae</taxon>
        <taxon>rosids</taxon>
        <taxon>fabids</taxon>
        <taxon>Malpighiales</taxon>
        <taxon>Rhizophoraceae</taxon>
        <taxon>Rhizophora</taxon>
    </lineage>
</organism>
<name>A0A2P2QVR7_RHIMU</name>
<sequence length="60" mass="6722">MPMNLKCQMFSSSKFPIAANIPILENFLQACLDISPNPNFSKSIGHKLSKRLPLRTTLCD</sequence>
<protein>
    <submittedName>
        <fullName evidence="1">Uncharacterized protein</fullName>
    </submittedName>
</protein>